<dbReference type="OrthoDB" id="74201at2759"/>
<comment type="caution">
    <text evidence="3">The sequence shown here is derived from an EMBL/GenBank/DDBJ whole genome shotgun (WGS) entry which is preliminary data.</text>
</comment>
<protein>
    <submittedName>
        <fullName evidence="3">4529_t:CDS:1</fullName>
    </submittedName>
</protein>
<dbReference type="Proteomes" id="UP000789831">
    <property type="component" value="Unassembled WGS sequence"/>
</dbReference>
<keyword evidence="4" id="KW-1185">Reference proteome</keyword>
<organism evidence="3 4">
    <name type="scientific">Ambispora gerdemannii</name>
    <dbReference type="NCBI Taxonomy" id="144530"/>
    <lineage>
        <taxon>Eukaryota</taxon>
        <taxon>Fungi</taxon>
        <taxon>Fungi incertae sedis</taxon>
        <taxon>Mucoromycota</taxon>
        <taxon>Glomeromycotina</taxon>
        <taxon>Glomeromycetes</taxon>
        <taxon>Archaeosporales</taxon>
        <taxon>Ambisporaceae</taxon>
        <taxon>Ambispora</taxon>
    </lineage>
</organism>
<evidence type="ECO:0000256" key="1">
    <source>
        <dbReference type="RuleBase" id="RU000487"/>
    </source>
</evidence>
<evidence type="ECO:0000313" key="4">
    <source>
        <dbReference type="Proteomes" id="UP000789831"/>
    </source>
</evidence>
<gene>
    <name evidence="3" type="ORF">AGERDE_LOCUS2060</name>
</gene>
<proteinExistence type="inferred from homology"/>
<dbReference type="SMART" id="SM00268">
    <property type="entry name" value="ACTIN"/>
    <property type="match status" value="1"/>
</dbReference>
<evidence type="ECO:0000313" key="3">
    <source>
        <dbReference type="EMBL" id="CAG8457169.1"/>
    </source>
</evidence>
<dbReference type="InterPro" id="IPR004000">
    <property type="entry name" value="Actin"/>
</dbReference>
<dbReference type="PRINTS" id="PR00190">
    <property type="entry name" value="ACTIN"/>
</dbReference>
<sequence>MSQFNLSLKDENFVVIDNGSWSIKARKGIREILEIPSVFLPTASGHKLEASEKRENRLSHASRSPSSINETKNQINSETNLLQKNSSSEFSSHSSPIERGEIKNWDELEALWRHILTKEFGIRRSCNECPVILTTPSWWTKFQHERIARIFFENFNVPGLYIADQALMALYACGSLSGLVVDVGYGKTDIIPIFESIIQYHAIQTLPIGGQEIDKYLLGIFQSNEQQFLIGYDGTIDIDFSRAIKEITGGYHDDEYEEQDKKDEADKYLKEIEYHGKRFTINTERLQPAQPSFNPSLVGKDEVASLPDAIHLAISSCDLEKRNILWENIVLTGGSSLIKGFRERLQKELDKYSSVTANAGDSQYKEVKFIKIPEYVSDFKERQDLAAFLGASMVAKLVFGDPKNFISKVDYNETGPTVVHTLSY</sequence>
<dbReference type="Gene3D" id="3.30.420.40">
    <property type="match status" value="3"/>
</dbReference>
<reference evidence="3" key="1">
    <citation type="submission" date="2021-06" db="EMBL/GenBank/DDBJ databases">
        <authorList>
            <person name="Kallberg Y."/>
            <person name="Tangrot J."/>
            <person name="Rosling A."/>
        </authorList>
    </citation>
    <scope>NUCLEOTIDE SEQUENCE</scope>
    <source>
        <strain evidence="3">MT106</strain>
    </source>
</reference>
<dbReference type="Pfam" id="PF00022">
    <property type="entry name" value="Actin"/>
    <property type="match status" value="1"/>
</dbReference>
<dbReference type="PANTHER" id="PTHR11937">
    <property type="entry name" value="ACTIN"/>
    <property type="match status" value="1"/>
</dbReference>
<dbReference type="SUPFAM" id="SSF53067">
    <property type="entry name" value="Actin-like ATPase domain"/>
    <property type="match status" value="2"/>
</dbReference>
<dbReference type="CDD" id="cd10208">
    <property type="entry name" value="ASKHA_NBD_ScArp9-like"/>
    <property type="match status" value="1"/>
</dbReference>
<name>A0A9N8VP51_9GLOM</name>
<feature type="compositionally biased region" description="Polar residues" evidence="2">
    <location>
        <begin position="59"/>
        <end position="72"/>
    </location>
</feature>
<comment type="similarity">
    <text evidence="1">Belongs to the actin family.</text>
</comment>
<evidence type="ECO:0000256" key="2">
    <source>
        <dbReference type="SAM" id="MobiDB-lite"/>
    </source>
</evidence>
<feature type="region of interest" description="Disordered" evidence="2">
    <location>
        <begin position="50"/>
        <end position="72"/>
    </location>
</feature>
<dbReference type="Gene3D" id="3.90.640.10">
    <property type="entry name" value="Actin, Chain A, domain 4"/>
    <property type="match status" value="1"/>
</dbReference>
<dbReference type="EMBL" id="CAJVPL010000161">
    <property type="protein sequence ID" value="CAG8457169.1"/>
    <property type="molecule type" value="Genomic_DNA"/>
</dbReference>
<accession>A0A9N8VP51</accession>
<dbReference type="InterPro" id="IPR043129">
    <property type="entry name" value="ATPase_NBD"/>
</dbReference>
<dbReference type="AlphaFoldDB" id="A0A9N8VP51"/>